<gene>
    <name evidence="3" type="ORF">R3W88_013144</name>
</gene>
<keyword evidence="1" id="KW-0378">Hydrolase</keyword>
<evidence type="ECO:0000256" key="1">
    <source>
        <dbReference type="ARBA" id="ARBA00022759"/>
    </source>
</evidence>
<keyword evidence="1" id="KW-0540">Nuclease</keyword>
<evidence type="ECO:0000313" key="3">
    <source>
        <dbReference type="EMBL" id="KAK4722911.1"/>
    </source>
</evidence>
<dbReference type="GO" id="GO:0033897">
    <property type="term" value="F:ribonuclease T2 activity"/>
    <property type="evidence" value="ECO:0007669"/>
    <property type="project" value="InterPro"/>
</dbReference>
<dbReference type="InterPro" id="IPR036430">
    <property type="entry name" value="RNase_T2-like_sf"/>
</dbReference>
<keyword evidence="4" id="KW-1185">Reference proteome</keyword>
<name>A0AAV9LBC6_9SOLN</name>
<protein>
    <submittedName>
        <fullName evidence="3">Uncharacterized protein</fullName>
    </submittedName>
</protein>
<keyword evidence="1" id="KW-0255">Endonuclease</keyword>
<dbReference type="Gene3D" id="3.90.730.10">
    <property type="entry name" value="Ribonuclease T2-like"/>
    <property type="match status" value="1"/>
</dbReference>
<evidence type="ECO:0000313" key="4">
    <source>
        <dbReference type="Proteomes" id="UP001311915"/>
    </source>
</evidence>
<dbReference type="EMBL" id="JAWPEI010000007">
    <property type="protein sequence ID" value="KAK4722911.1"/>
    <property type="molecule type" value="Genomic_DNA"/>
</dbReference>
<dbReference type="SUPFAM" id="SSF55895">
    <property type="entry name" value="Ribonuclease Rh-like"/>
    <property type="match status" value="1"/>
</dbReference>
<dbReference type="GO" id="GO:0003723">
    <property type="term" value="F:RNA binding"/>
    <property type="evidence" value="ECO:0007669"/>
    <property type="project" value="InterPro"/>
</dbReference>
<dbReference type="AlphaFoldDB" id="A0AAV9LBC6"/>
<accession>A0AAV9LBC6</accession>
<evidence type="ECO:0000256" key="2">
    <source>
        <dbReference type="ARBA" id="ARBA00023239"/>
    </source>
</evidence>
<proteinExistence type="predicted"/>
<reference evidence="3 4" key="1">
    <citation type="submission" date="2023-10" db="EMBL/GenBank/DDBJ databases">
        <title>Genome-Wide Identification Analysis in wild type Solanum Pinnatisectum Reveals Some Genes Defensing Phytophthora Infestans.</title>
        <authorList>
            <person name="Sun C."/>
        </authorList>
    </citation>
    <scope>NUCLEOTIDE SEQUENCE [LARGE SCALE GENOMIC DNA]</scope>
    <source>
        <strain evidence="3">LQN</strain>
        <tissue evidence="3">Leaf</tissue>
    </source>
</reference>
<sequence>MFSQYDEEAYKMTHLLIPLRRVTTKNIYISCTPKNISFAFLKEIYFYLDKTMRRFVDCPVSLDTRGCGLINNPREIIIPIKSNIYHL</sequence>
<organism evidence="3 4">
    <name type="scientific">Solanum pinnatisectum</name>
    <name type="common">tansyleaf nightshade</name>
    <dbReference type="NCBI Taxonomy" id="50273"/>
    <lineage>
        <taxon>Eukaryota</taxon>
        <taxon>Viridiplantae</taxon>
        <taxon>Streptophyta</taxon>
        <taxon>Embryophyta</taxon>
        <taxon>Tracheophyta</taxon>
        <taxon>Spermatophyta</taxon>
        <taxon>Magnoliopsida</taxon>
        <taxon>eudicotyledons</taxon>
        <taxon>Gunneridae</taxon>
        <taxon>Pentapetalae</taxon>
        <taxon>asterids</taxon>
        <taxon>lamiids</taxon>
        <taxon>Solanales</taxon>
        <taxon>Solanaceae</taxon>
        <taxon>Solanoideae</taxon>
        <taxon>Solaneae</taxon>
        <taxon>Solanum</taxon>
    </lineage>
</organism>
<comment type="caution">
    <text evidence="3">The sequence shown here is derived from an EMBL/GenBank/DDBJ whole genome shotgun (WGS) entry which is preliminary data.</text>
</comment>
<keyword evidence="2" id="KW-0456">Lyase</keyword>
<dbReference type="Proteomes" id="UP001311915">
    <property type="component" value="Unassembled WGS sequence"/>
</dbReference>